<feature type="transmembrane region" description="Helical" evidence="5">
    <location>
        <begin position="77"/>
        <end position="95"/>
    </location>
</feature>
<evidence type="ECO:0000313" key="6">
    <source>
        <dbReference type="EMBL" id="GEC18652.1"/>
    </source>
</evidence>
<dbReference type="EMBL" id="BJNG01000006">
    <property type="protein sequence ID" value="GEC18652.1"/>
    <property type="molecule type" value="Genomic_DNA"/>
</dbReference>
<reference evidence="6 7" key="1">
    <citation type="submission" date="2019-06" db="EMBL/GenBank/DDBJ databases">
        <title>Whole genome shotgun sequence of Pseudonocardia hydrocarbonoxydans NBRC 14498.</title>
        <authorList>
            <person name="Hosoyama A."/>
            <person name="Uohara A."/>
            <person name="Ohji S."/>
            <person name="Ichikawa N."/>
        </authorList>
    </citation>
    <scope>NUCLEOTIDE SEQUENCE [LARGE SCALE GENOMIC DNA]</scope>
    <source>
        <strain evidence="6 7">NBRC 14498</strain>
    </source>
</reference>
<dbReference type="GO" id="GO:0022857">
    <property type="term" value="F:transmembrane transporter activity"/>
    <property type="evidence" value="ECO:0007669"/>
    <property type="project" value="InterPro"/>
</dbReference>
<evidence type="ECO:0000256" key="3">
    <source>
        <dbReference type="ARBA" id="ARBA00022989"/>
    </source>
</evidence>
<feature type="transmembrane region" description="Helical" evidence="5">
    <location>
        <begin position="43"/>
        <end position="70"/>
    </location>
</feature>
<evidence type="ECO:0000256" key="4">
    <source>
        <dbReference type="ARBA" id="ARBA00023136"/>
    </source>
</evidence>
<keyword evidence="4 5" id="KW-0472">Membrane</keyword>
<organism evidence="6 7">
    <name type="scientific">Pseudonocardia hydrocarbonoxydans</name>
    <dbReference type="NCBI Taxonomy" id="76726"/>
    <lineage>
        <taxon>Bacteria</taxon>
        <taxon>Bacillati</taxon>
        <taxon>Actinomycetota</taxon>
        <taxon>Actinomycetes</taxon>
        <taxon>Pseudonocardiales</taxon>
        <taxon>Pseudonocardiaceae</taxon>
        <taxon>Pseudonocardia</taxon>
    </lineage>
</organism>
<dbReference type="Gene3D" id="1.20.1740.10">
    <property type="entry name" value="Amino acid/polyamine transporter I"/>
    <property type="match status" value="1"/>
</dbReference>
<evidence type="ECO:0000256" key="2">
    <source>
        <dbReference type="ARBA" id="ARBA00022692"/>
    </source>
</evidence>
<evidence type="ECO:0008006" key="8">
    <source>
        <dbReference type="Google" id="ProtNLM"/>
    </source>
</evidence>
<sequence length="284" mass="28177">MPVAAAVAVLLLVVVASYGQTVYAYPNGGGAYVVSRENLGEPAALVAASALLVDYVMTVAVSVTSGVIAVTSAFPSLVPYAAPIAAVLVVALALVNLRGVRESGRAFAVPTYLFIGLTYLLFVVAGVRAATGTLPPAESAALPVPPTTAVGGLLAAALLLRAFASGCTALTGVEAVSNGVPAFRAPQARNAAMTLVAMGAIAVTMFAGITVLAVALSARAAPGGNPSVLSQLAASGIGPGSALFYLYQAATAGILILAANTAFNGFPMLTSVLGRDGHLPRQLA</sequence>
<keyword evidence="7" id="KW-1185">Reference proteome</keyword>
<comment type="subcellular location">
    <subcellularLocation>
        <location evidence="1">Membrane</location>
        <topology evidence="1">Multi-pass membrane protein</topology>
    </subcellularLocation>
</comment>
<feature type="transmembrane region" description="Helical" evidence="5">
    <location>
        <begin position="148"/>
        <end position="171"/>
    </location>
</feature>
<feature type="transmembrane region" description="Helical" evidence="5">
    <location>
        <begin position="253"/>
        <end position="274"/>
    </location>
</feature>
<dbReference type="PANTHER" id="PTHR47704:SF1">
    <property type="entry name" value="POTASSIUM TRANSPORTER KIMA"/>
    <property type="match status" value="1"/>
</dbReference>
<gene>
    <name evidence="6" type="ORF">PHY01_09350</name>
</gene>
<evidence type="ECO:0000256" key="5">
    <source>
        <dbReference type="SAM" id="Phobius"/>
    </source>
</evidence>
<dbReference type="Proteomes" id="UP000320338">
    <property type="component" value="Unassembled WGS sequence"/>
</dbReference>
<accession>A0A4Y3WI70</accession>
<evidence type="ECO:0000313" key="7">
    <source>
        <dbReference type="Proteomes" id="UP000320338"/>
    </source>
</evidence>
<feature type="transmembrane region" description="Helical" evidence="5">
    <location>
        <begin position="107"/>
        <end position="127"/>
    </location>
</feature>
<name>A0A4Y3WI70_9PSEU</name>
<dbReference type="PANTHER" id="PTHR47704">
    <property type="entry name" value="POTASSIUM TRANSPORTER KIMA"/>
    <property type="match status" value="1"/>
</dbReference>
<evidence type="ECO:0000256" key="1">
    <source>
        <dbReference type="ARBA" id="ARBA00004141"/>
    </source>
</evidence>
<protein>
    <recommendedName>
        <fullName evidence="8">Amino acid permease/ SLC12A domain-containing protein</fullName>
    </recommendedName>
</protein>
<comment type="caution">
    <text evidence="6">The sequence shown here is derived from an EMBL/GenBank/DDBJ whole genome shotgun (WGS) entry which is preliminary data.</text>
</comment>
<proteinExistence type="predicted"/>
<dbReference type="InterPro" id="IPR053153">
    <property type="entry name" value="APC_K+_Transporter"/>
</dbReference>
<keyword evidence="3 5" id="KW-1133">Transmembrane helix</keyword>
<feature type="transmembrane region" description="Helical" evidence="5">
    <location>
        <begin position="191"/>
        <end position="216"/>
    </location>
</feature>
<dbReference type="Pfam" id="PF13520">
    <property type="entry name" value="AA_permease_2"/>
    <property type="match status" value="1"/>
</dbReference>
<dbReference type="RefSeq" id="WP_218030002.1">
    <property type="nucleotide sequence ID" value="NZ_BAAARZ010000021.1"/>
</dbReference>
<dbReference type="GO" id="GO:0016020">
    <property type="term" value="C:membrane"/>
    <property type="evidence" value="ECO:0007669"/>
    <property type="project" value="UniProtKB-SubCell"/>
</dbReference>
<dbReference type="AlphaFoldDB" id="A0A4Y3WI70"/>
<keyword evidence="2 5" id="KW-0812">Transmembrane</keyword>
<dbReference type="InterPro" id="IPR002293">
    <property type="entry name" value="AA/rel_permease1"/>
</dbReference>